<proteinExistence type="predicted"/>
<keyword evidence="2" id="KW-1185">Reference proteome</keyword>
<sequence>MHLSRNFTGLLALLALSLGVHALSAPTVDLGYASYQGSVDPTSNITSFLGIRYAAPPVGDLRWAAPQPPATVSGVQQATEQPNECYQAPMGNASTNSFTLSKRAVSESEDCLFLNVYTPGDAVASASSGEGLPVVVWIHGGGYTEGAASSFNGADLIVDANYGVITVLIQYRLGVFGFLPGEAVKEGGALNAGLLDQNYALQWVQAHIAAFGGDPTKVTIWGESAGAGSVLQHLVAHAGNTQPPLFRAAMTSSTFLPSQYGYNERIPEVPNCTTLACLRAAPVDTLQTLNIEINLSGFYGTFVFVPVVDGTFIVERPTVTIGRGKLNGDALLSITNTYEGTIFVDLPTVANTDVTTYASTLFPDFGPEQAMEAAGVYGATMLGASDDALAIGVMGESIFICPTYYLLEAFGSRAWKGEFAIPPGEHGTDIAYYFTSQGPPYNNSQFITAFSGGFMSFATSLDVNQKVYPDDITPQWDAWTVGGRTEMLFNETAAGVPVVQPTTTDAGVLERCAFWRSVSAYTAQ</sequence>
<protein>
    <submittedName>
        <fullName evidence="1">Alpha/beta-hydrolase</fullName>
    </submittedName>
</protein>
<gene>
    <name evidence="1" type="ORF">BV22DRAFT_1107528</name>
</gene>
<name>A0ACB8B7A6_9AGAM</name>
<comment type="caution">
    <text evidence="1">The sequence shown here is derived from an EMBL/GenBank/DDBJ whole genome shotgun (WGS) entry which is preliminary data.</text>
</comment>
<dbReference type="Proteomes" id="UP000790709">
    <property type="component" value="Unassembled WGS sequence"/>
</dbReference>
<accession>A0ACB8B7A6</accession>
<reference evidence="1" key="1">
    <citation type="journal article" date="2021" name="New Phytol.">
        <title>Evolutionary innovations through gain and loss of genes in the ectomycorrhizal Boletales.</title>
        <authorList>
            <person name="Wu G."/>
            <person name="Miyauchi S."/>
            <person name="Morin E."/>
            <person name="Kuo A."/>
            <person name="Drula E."/>
            <person name="Varga T."/>
            <person name="Kohler A."/>
            <person name="Feng B."/>
            <person name="Cao Y."/>
            <person name="Lipzen A."/>
            <person name="Daum C."/>
            <person name="Hundley H."/>
            <person name="Pangilinan J."/>
            <person name="Johnson J."/>
            <person name="Barry K."/>
            <person name="LaButti K."/>
            <person name="Ng V."/>
            <person name="Ahrendt S."/>
            <person name="Min B."/>
            <person name="Choi I.G."/>
            <person name="Park H."/>
            <person name="Plett J.M."/>
            <person name="Magnuson J."/>
            <person name="Spatafora J.W."/>
            <person name="Nagy L.G."/>
            <person name="Henrissat B."/>
            <person name="Grigoriev I.V."/>
            <person name="Yang Z.L."/>
            <person name="Xu J."/>
            <person name="Martin F.M."/>
        </authorList>
    </citation>
    <scope>NUCLEOTIDE SEQUENCE</scope>
    <source>
        <strain evidence="1">KUC20120723A-06</strain>
    </source>
</reference>
<organism evidence="1 2">
    <name type="scientific">Leucogyrophana mollusca</name>
    <dbReference type="NCBI Taxonomy" id="85980"/>
    <lineage>
        <taxon>Eukaryota</taxon>
        <taxon>Fungi</taxon>
        <taxon>Dikarya</taxon>
        <taxon>Basidiomycota</taxon>
        <taxon>Agaricomycotina</taxon>
        <taxon>Agaricomycetes</taxon>
        <taxon>Agaricomycetidae</taxon>
        <taxon>Boletales</taxon>
        <taxon>Boletales incertae sedis</taxon>
        <taxon>Leucogyrophana</taxon>
    </lineage>
</organism>
<dbReference type="EMBL" id="MU266560">
    <property type="protein sequence ID" value="KAH7920758.1"/>
    <property type="molecule type" value="Genomic_DNA"/>
</dbReference>
<evidence type="ECO:0000313" key="2">
    <source>
        <dbReference type="Proteomes" id="UP000790709"/>
    </source>
</evidence>
<evidence type="ECO:0000313" key="1">
    <source>
        <dbReference type="EMBL" id="KAH7920758.1"/>
    </source>
</evidence>